<dbReference type="EC" id="1.3.1.88" evidence="10"/>
<feature type="domain" description="DUS-like FMN-binding" evidence="18">
    <location>
        <begin position="33"/>
        <end position="262"/>
    </location>
</feature>
<evidence type="ECO:0000256" key="12">
    <source>
        <dbReference type="ARBA" id="ARBA00047652"/>
    </source>
</evidence>
<dbReference type="GeneID" id="24100875"/>
<evidence type="ECO:0000256" key="14">
    <source>
        <dbReference type="ARBA" id="ARBA00048934"/>
    </source>
</evidence>
<sequence>MPGLAASLHSPERTKLGGYDFYREVLGSPKYVVAPMVDQSELAWRKLSRKYGAQLVYTPMINAKMFAQDMRRQYREQAFNTTFGEEGGPEDRPLIVQFCANDPEQLLVSARAVEGYCDAVDVNLGCPQDIARRGHYGSFLQDEWDLIYNLINTLHRNLNVPVTAKFRVFSTVEKTVEYAKMLERAGAQILTCHGRTREQRGHKSGLADWEKIRAVKEAVSVPVFANGNILFHSDIERCLKATGADAVMSAEGNLYNPAIFCAADPFVSTSGPASSSSSPSSGPTSGSDAVSLLSEYLTGMHPRCTQLAREYLAIVKSQRTPTAPSAVKGHLFKLLRPALGKEKDLREQLGRARIDKNDDSVALTRYGEIVDELNKRMERDEIATEGKDPGSLVVTDGPTGLPVLPHWLVQPYFRPLPPADSDATKGKASVENAAAREPVSAMAEVAPGTPSSDVATLSGKRSVTERAPDPEEDGRRDQGKRVKLETVEGLALQSE</sequence>
<comment type="catalytic activity">
    <reaction evidence="15">
        <text>a 5,6-dihydrouridine in mRNA + NADP(+) = a uridine in mRNA + NADPH + H(+)</text>
        <dbReference type="Rhea" id="RHEA:69855"/>
        <dbReference type="Rhea" id="RHEA-COMP:14658"/>
        <dbReference type="Rhea" id="RHEA-COMP:17789"/>
        <dbReference type="ChEBI" id="CHEBI:15378"/>
        <dbReference type="ChEBI" id="CHEBI:57783"/>
        <dbReference type="ChEBI" id="CHEBI:58349"/>
        <dbReference type="ChEBI" id="CHEBI:65315"/>
        <dbReference type="ChEBI" id="CHEBI:74443"/>
    </reaction>
    <physiologicalReaction direction="right-to-left" evidence="15">
        <dbReference type="Rhea" id="RHEA:69857"/>
    </physiologicalReaction>
</comment>
<dbReference type="InterPro" id="IPR018517">
    <property type="entry name" value="tRNA_hU_synthase_CS"/>
</dbReference>
<dbReference type="EMBL" id="HE797216">
    <property type="protein sequence ID" value="CCM05964.1"/>
    <property type="molecule type" value="Genomic_DNA"/>
</dbReference>
<evidence type="ECO:0000256" key="8">
    <source>
        <dbReference type="ARBA" id="ARBA00023027"/>
    </source>
</evidence>
<evidence type="ECO:0000256" key="17">
    <source>
        <dbReference type="SAM" id="MobiDB-lite"/>
    </source>
</evidence>
<keyword evidence="7" id="KW-0560">Oxidoreductase</keyword>
<dbReference type="Pfam" id="PF01207">
    <property type="entry name" value="Dus"/>
    <property type="match status" value="1"/>
</dbReference>
<dbReference type="InParanoid" id="J4H518"/>
<dbReference type="Gene3D" id="3.20.20.70">
    <property type="entry name" value="Aldolase class I"/>
    <property type="match status" value="1"/>
</dbReference>
<evidence type="ECO:0000256" key="7">
    <source>
        <dbReference type="ARBA" id="ARBA00023002"/>
    </source>
</evidence>
<evidence type="ECO:0000256" key="6">
    <source>
        <dbReference type="ARBA" id="ARBA00022857"/>
    </source>
</evidence>
<evidence type="ECO:0000259" key="18">
    <source>
        <dbReference type="Pfam" id="PF01207"/>
    </source>
</evidence>
<gene>
    <name evidence="19" type="ORF">FIBRA_08203</name>
</gene>
<dbReference type="HOGENOM" id="CLU_013299_5_1_1"/>
<name>J4H518_9APHY</name>
<keyword evidence="5" id="KW-0819">tRNA processing</keyword>
<feature type="compositionally biased region" description="Basic and acidic residues" evidence="17">
    <location>
        <begin position="462"/>
        <end position="486"/>
    </location>
</feature>
<protein>
    <recommendedName>
        <fullName evidence="10">tRNA-dihydrouridine(16/17) synthase [NAD(P)(+)]</fullName>
        <ecNumber evidence="10">1.3.1.88</ecNumber>
    </recommendedName>
</protein>
<evidence type="ECO:0000256" key="3">
    <source>
        <dbReference type="ARBA" id="ARBA00022643"/>
    </source>
</evidence>
<dbReference type="PANTHER" id="PTHR11082">
    <property type="entry name" value="TRNA-DIHYDROURIDINE SYNTHASE"/>
    <property type="match status" value="1"/>
</dbReference>
<comment type="catalytic activity">
    <reaction evidence="13">
        <text>a 5,6-dihydrouridine in mRNA + NAD(+) = a uridine in mRNA + NADH + H(+)</text>
        <dbReference type="Rhea" id="RHEA:69851"/>
        <dbReference type="Rhea" id="RHEA-COMP:14658"/>
        <dbReference type="Rhea" id="RHEA-COMP:17789"/>
        <dbReference type="ChEBI" id="CHEBI:15378"/>
        <dbReference type="ChEBI" id="CHEBI:57540"/>
        <dbReference type="ChEBI" id="CHEBI:57945"/>
        <dbReference type="ChEBI" id="CHEBI:65315"/>
        <dbReference type="ChEBI" id="CHEBI:74443"/>
    </reaction>
    <physiologicalReaction direction="right-to-left" evidence="13">
        <dbReference type="Rhea" id="RHEA:69853"/>
    </physiologicalReaction>
</comment>
<keyword evidence="8" id="KW-0520">NAD</keyword>
<evidence type="ECO:0000256" key="13">
    <source>
        <dbReference type="ARBA" id="ARBA00048342"/>
    </source>
</evidence>
<dbReference type="PANTHER" id="PTHR11082:SF5">
    <property type="entry name" value="TRNA-DIHYDROURIDINE(16_17) SYNTHASE [NAD(P)(+)]-LIKE"/>
    <property type="match status" value="1"/>
</dbReference>
<dbReference type="PROSITE" id="PS01136">
    <property type="entry name" value="UPF0034"/>
    <property type="match status" value="1"/>
</dbReference>
<reference evidence="19 20" key="1">
    <citation type="journal article" date="2012" name="Appl. Environ. Microbiol.">
        <title>Short-read sequencing for genomic analysis of the brown rot fungus Fibroporia radiculosa.</title>
        <authorList>
            <person name="Tang J.D."/>
            <person name="Perkins A.D."/>
            <person name="Sonstegard T.S."/>
            <person name="Schroeder S.G."/>
            <person name="Burgess S.C."/>
            <person name="Diehl S.V."/>
        </authorList>
    </citation>
    <scope>NUCLEOTIDE SEQUENCE [LARGE SCALE GENOMIC DNA]</scope>
    <source>
        <strain evidence="19 20">TFFH 294</strain>
    </source>
</reference>
<evidence type="ECO:0000256" key="11">
    <source>
        <dbReference type="ARBA" id="ARBA00047287"/>
    </source>
</evidence>
<evidence type="ECO:0000256" key="2">
    <source>
        <dbReference type="ARBA" id="ARBA00022630"/>
    </source>
</evidence>
<feature type="region of interest" description="Disordered" evidence="17">
    <location>
        <begin position="418"/>
        <end position="495"/>
    </location>
</feature>
<proteinExistence type="inferred from homology"/>
<evidence type="ECO:0000256" key="1">
    <source>
        <dbReference type="ARBA" id="ARBA00001917"/>
    </source>
</evidence>
<dbReference type="GO" id="GO:0006397">
    <property type="term" value="P:mRNA processing"/>
    <property type="evidence" value="ECO:0007669"/>
    <property type="project" value="UniProtKB-KW"/>
</dbReference>
<keyword evidence="3" id="KW-0288">FMN</keyword>
<dbReference type="STRING" id="599839.J4H518"/>
<keyword evidence="20" id="KW-1185">Reference proteome</keyword>
<dbReference type="GO" id="GO:0050660">
    <property type="term" value="F:flavin adenine dinucleotide binding"/>
    <property type="evidence" value="ECO:0007669"/>
    <property type="project" value="InterPro"/>
</dbReference>
<comment type="catalytic activity">
    <reaction evidence="16">
        <text>5,6-dihydrouridine(17) in tRNA + NADP(+) = uridine(17) in tRNA + NADPH + H(+)</text>
        <dbReference type="Rhea" id="RHEA:53368"/>
        <dbReference type="Rhea" id="RHEA-COMP:13541"/>
        <dbReference type="Rhea" id="RHEA-COMP:13542"/>
        <dbReference type="ChEBI" id="CHEBI:15378"/>
        <dbReference type="ChEBI" id="CHEBI:57783"/>
        <dbReference type="ChEBI" id="CHEBI:58349"/>
        <dbReference type="ChEBI" id="CHEBI:65315"/>
        <dbReference type="ChEBI" id="CHEBI:74443"/>
        <dbReference type="EC" id="1.3.1.88"/>
    </reaction>
    <physiologicalReaction direction="right-to-left" evidence="16">
        <dbReference type="Rhea" id="RHEA:53370"/>
    </physiologicalReaction>
</comment>
<dbReference type="GO" id="GO:0017150">
    <property type="term" value="F:tRNA dihydrouridine synthase activity"/>
    <property type="evidence" value="ECO:0007669"/>
    <property type="project" value="InterPro"/>
</dbReference>
<keyword evidence="4" id="KW-0507">mRNA processing</keyword>
<dbReference type="InterPro" id="IPR013785">
    <property type="entry name" value="Aldolase_TIM"/>
</dbReference>
<dbReference type="InterPro" id="IPR035587">
    <property type="entry name" value="DUS-like_FMN-bd"/>
</dbReference>
<keyword evidence="2" id="KW-0285">Flavoprotein</keyword>
<dbReference type="FunCoup" id="J4H518">
    <property type="interactions" value="306"/>
</dbReference>
<dbReference type="SUPFAM" id="SSF51395">
    <property type="entry name" value="FMN-linked oxidoreductases"/>
    <property type="match status" value="1"/>
</dbReference>
<evidence type="ECO:0000256" key="9">
    <source>
        <dbReference type="ARBA" id="ARBA00038313"/>
    </source>
</evidence>
<dbReference type="RefSeq" id="XP_012185247.1">
    <property type="nucleotide sequence ID" value="XM_012329857.1"/>
</dbReference>
<dbReference type="OrthoDB" id="272303at2759"/>
<comment type="catalytic activity">
    <reaction evidence="11">
        <text>5,6-dihydrouridine(17) in tRNA + NAD(+) = uridine(17) in tRNA + NADH + H(+)</text>
        <dbReference type="Rhea" id="RHEA:53372"/>
        <dbReference type="Rhea" id="RHEA-COMP:13541"/>
        <dbReference type="Rhea" id="RHEA-COMP:13542"/>
        <dbReference type="ChEBI" id="CHEBI:15378"/>
        <dbReference type="ChEBI" id="CHEBI:57540"/>
        <dbReference type="ChEBI" id="CHEBI:57945"/>
        <dbReference type="ChEBI" id="CHEBI:65315"/>
        <dbReference type="ChEBI" id="CHEBI:74443"/>
        <dbReference type="EC" id="1.3.1.88"/>
    </reaction>
    <physiologicalReaction direction="right-to-left" evidence="11">
        <dbReference type="Rhea" id="RHEA:53374"/>
    </physiologicalReaction>
</comment>
<evidence type="ECO:0000313" key="19">
    <source>
        <dbReference type="EMBL" id="CCM05964.1"/>
    </source>
</evidence>
<evidence type="ECO:0000256" key="10">
    <source>
        <dbReference type="ARBA" id="ARBA00038890"/>
    </source>
</evidence>
<evidence type="ECO:0000256" key="15">
    <source>
        <dbReference type="ARBA" id="ARBA00049447"/>
    </source>
</evidence>
<comment type="catalytic activity">
    <reaction evidence="14">
        <text>5,6-dihydrouridine(16) in tRNA + NAD(+) = uridine(16) in tRNA + NADH + H(+)</text>
        <dbReference type="Rhea" id="RHEA:53380"/>
        <dbReference type="Rhea" id="RHEA-COMP:13543"/>
        <dbReference type="Rhea" id="RHEA-COMP:13544"/>
        <dbReference type="ChEBI" id="CHEBI:15378"/>
        <dbReference type="ChEBI" id="CHEBI:57540"/>
        <dbReference type="ChEBI" id="CHEBI:57945"/>
        <dbReference type="ChEBI" id="CHEBI:65315"/>
        <dbReference type="ChEBI" id="CHEBI:74443"/>
        <dbReference type="EC" id="1.3.1.88"/>
    </reaction>
    <physiologicalReaction direction="right-to-left" evidence="14">
        <dbReference type="Rhea" id="RHEA:53382"/>
    </physiologicalReaction>
</comment>
<comment type="similarity">
    <text evidence="9">Belongs to the Dus family. Dus1 subfamily.</text>
</comment>
<evidence type="ECO:0000313" key="20">
    <source>
        <dbReference type="Proteomes" id="UP000006352"/>
    </source>
</evidence>
<dbReference type="CDD" id="cd02801">
    <property type="entry name" value="DUS_like_FMN"/>
    <property type="match status" value="1"/>
</dbReference>
<evidence type="ECO:0000256" key="16">
    <source>
        <dbReference type="ARBA" id="ARBA00049467"/>
    </source>
</evidence>
<accession>J4H518</accession>
<comment type="cofactor">
    <cofactor evidence="1">
        <name>FMN</name>
        <dbReference type="ChEBI" id="CHEBI:58210"/>
    </cofactor>
</comment>
<evidence type="ECO:0000256" key="5">
    <source>
        <dbReference type="ARBA" id="ARBA00022694"/>
    </source>
</evidence>
<feature type="compositionally biased region" description="Polar residues" evidence="17">
    <location>
        <begin position="449"/>
        <end position="461"/>
    </location>
</feature>
<comment type="catalytic activity">
    <reaction evidence="12">
        <text>5,6-dihydrouridine(16) in tRNA + NADP(+) = uridine(16) in tRNA + NADPH + H(+)</text>
        <dbReference type="Rhea" id="RHEA:53376"/>
        <dbReference type="Rhea" id="RHEA-COMP:13543"/>
        <dbReference type="Rhea" id="RHEA-COMP:13544"/>
        <dbReference type="ChEBI" id="CHEBI:15378"/>
        <dbReference type="ChEBI" id="CHEBI:57783"/>
        <dbReference type="ChEBI" id="CHEBI:58349"/>
        <dbReference type="ChEBI" id="CHEBI:65315"/>
        <dbReference type="ChEBI" id="CHEBI:74443"/>
        <dbReference type="EC" id="1.3.1.88"/>
    </reaction>
    <physiologicalReaction direction="right-to-left" evidence="12">
        <dbReference type="Rhea" id="RHEA:53378"/>
    </physiologicalReaction>
</comment>
<keyword evidence="6" id="KW-0521">NADP</keyword>
<dbReference type="Proteomes" id="UP000006352">
    <property type="component" value="Unassembled WGS sequence"/>
</dbReference>
<dbReference type="AlphaFoldDB" id="J4H518"/>
<evidence type="ECO:0000256" key="4">
    <source>
        <dbReference type="ARBA" id="ARBA00022664"/>
    </source>
</evidence>
<organism evidence="19 20">
    <name type="scientific">Fibroporia radiculosa</name>
    <dbReference type="NCBI Taxonomy" id="599839"/>
    <lineage>
        <taxon>Eukaryota</taxon>
        <taxon>Fungi</taxon>
        <taxon>Dikarya</taxon>
        <taxon>Basidiomycota</taxon>
        <taxon>Agaricomycotina</taxon>
        <taxon>Agaricomycetes</taxon>
        <taxon>Polyporales</taxon>
        <taxon>Fibroporiaceae</taxon>
        <taxon>Fibroporia</taxon>
    </lineage>
</organism>